<reference evidence="12" key="2">
    <citation type="submission" date="2021-01" db="EMBL/GenBank/DDBJ databases">
        <authorList>
            <person name="Schikora-Tamarit M.A."/>
        </authorList>
    </citation>
    <scope>NUCLEOTIDE SEQUENCE</scope>
    <source>
        <strain evidence="12">CBS6341</strain>
    </source>
</reference>
<evidence type="ECO:0000256" key="8">
    <source>
        <dbReference type="ARBA" id="ARBA00046341"/>
    </source>
</evidence>
<dbReference type="Pfam" id="PF22960">
    <property type="entry name" value="WHD_UBR1"/>
    <property type="match status" value="1"/>
</dbReference>
<evidence type="ECO:0000256" key="2">
    <source>
        <dbReference type="ARBA" id="ARBA00004906"/>
    </source>
</evidence>
<evidence type="ECO:0000256" key="6">
    <source>
        <dbReference type="ARBA" id="ARBA00022786"/>
    </source>
</evidence>
<evidence type="ECO:0000256" key="10">
    <source>
        <dbReference type="RuleBase" id="RU366018"/>
    </source>
</evidence>
<dbReference type="PROSITE" id="PS51157">
    <property type="entry name" value="ZF_UBR"/>
    <property type="match status" value="1"/>
</dbReference>
<protein>
    <recommendedName>
        <fullName evidence="10">E3 ubiquitin-protein ligase</fullName>
        <ecNumber evidence="10">2.3.2.27</ecNumber>
    </recommendedName>
</protein>
<name>A0A9P8PRQ3_9ASCO</name>
<evidence type="ECO:0000256" key="1">
    <source>
        <dbReference type="ARBA" id="ARBA00000900"/>
    </source>
</evidence>
<dbReference type="FunFam" id="2.10.110.30:FF:000002">
    <property type="entry name" value="Putative e3 ubiquitin-protein ligase ubr3"/>
    <property type="match status" value="1"/>
</dbReference>
<keyword evidence="7 10" id="KW-0862">Zinc</keyword>
<accession>A0A9P8PRQ3</accession>
<evidence type="ECO:0000256" key="7">
    <source>
        <dbReference type="ARBA" id="ARBA00022833"/>
    </source>
</evidence>
<evidence type="ECO:0000256" key="3">
    <source>
        <dbReference type="ARBA" id="ARBA00022679"/>
    </source>
</evidence>
<proteinExistence type="inferred from homology"/>
<dbReference type="OrthoDB" id="26387at2759"/>
<feature type="zinc finger region" description="UBR-type" evidence="9">
    <location>
        <begin position="95"/>
        <end position="168"/>
    </location>
</feature>
<dbReference type="InterPro" id="IPR039164">
    <property type="entry name" value="UBR1-like"/>
</dbReference>
<dbReference type="InterPro" id="IPR036390">
    <property type="entry name" value="WH_DNA-bd_sf"/>
</dbReference>
<evidence type="ECO:0000256" key="9">
    <source>
        <dbReference type="PROSITE-ProRule" id="PRU00508"/>
    </source>
</evidence>
<sequence>MNMITLDDHAEILKKALLHLPRKYQYEYGEAAKVELLHLLSFAASSAEEFIRSGFSDESNETNFQNILSKLNQNPEYQKLFPSKEKKFDPSHPNRACGTKFKKGEPIYRCMTCGKDDSSGLCMGCYDEDDHIGHKVTVGICQRENGGVCDCGDEEAWVNSFHCKNKNVKEVPETEIPVELKQGLLQTIEISLDYIVDVMSGSISTICTNNDHESILKDSFNASLDQYKYSGTDWPSDKYYLMLYNDQNKQYRDAVHRISLATSKLPDFSYMIADEVNLRGRAKVLGSTQIEELLKAQLILESTGLPSGIRNARDIFREEMCCDILQWLTDLASGSIKGNYNIARDYLSKSFCKKWVVGVRPLIQKDSFYPGSLIDTKIPNMPIRPPLRDGIRVDNHWSYHATEWIVDDESAQECHYDKRFSMTEETNESFHGSRFQYLLYFDIRFWKAFRSTLHNLFNCVLASNKKYKSIICCQYVDIYPNILELFFLYDREPEYSCMTTLTSQIFTSVSNATMIVKHGDLTKLLAAAYGFLTKTFAVRPNEVDATQKLMVTSFKNRKISQVFYDICCVISKTATYDEILNSNIIKQVCDILSLFQGRPVVKREAHEHVEYESNDYGLYFNMYSIIGSLSEAVAKCLINASQEDSLAIINTVLEVIYNISNPANEFETSEDSDIINFAYKQIDTIEGPISIVDFKVHENRVSFLHPLHAFLAWLFQYSSIQPLRLFNSNNQFNINVMKEVMLEYPLRVMVMLSQVKVGFWVRNGMSIKSQLHIYQGSIRESGYKRDLQLIQLSLSLYDPTYVLSSIFNRWSLSPWIKENFGNHDVYDKEILPQIVEECLLFLLHLLSETGYLCDPEKTAEERIKRAVIHTLCFKPLSYSKLCSAIPDFLSNEKRFDLILNEVADFIPAKNSSRSGMYKLREEWFKNIDPFYLHYSSNKTEEAEILLKDLMAKKLKIKPSETYISPLVCLSESVVFKDLFKFTSSKIFLQFLRSTLKYVDKEGFLNTETMLNLTLQLIHISVEGKELLYATQFSEIIWSELIADHNEPFYYESVGSLLYKFLKDESFITFHPKIRAIFKSLKLKNRSVDSYLKEQVENFDPLLLGNASACVTQESEFEKKKKLAIARRAKILEKFKKQQTKFAELHQDENFESSDAEMTEISDKHWKYPEPHCILCQMDDENDSPFGIVTNISNTSTVRTVPFDDKFWSLKAFDTNNMDSKDCFEKESNALEIFLNDITAASIIGPSFPIEASATSNISATTCGHGMHYSCYKEYINSSKGRQTQITRTVPEDFENAEFTCPLCKSLGNTFIPIMWSHNKKRLNEFITPKRPWDEEYGLLKDLSCSVSSTILQATVELIESAKTTLIAPYNEILFKDFMPNSLQKIMNDLTFKVNKLEKPHFRDQMNKLISNTIRGMEVSLRGARTESGLIVNQISNQCLTSLRVMIELRNSHFATVVNREYRAQECTDSSVKSIEECLGRLVFLGSDSVFGVFEEIDFFEYIVSCVAINGISVNTIYRLGFTYFILQTVSTLLANLKEHCFEGVVSFFNIDLIKTSDQTLSNLLNLSRHLRDNNPIFDNLSDGIFEDPIFPSVIYTLLSKSITPFLRKIAIWSVGCCAEYSNVSFDFAIEDGLESTRLSKFLNLPTLDELINSFNDKDSRELELFRSYSYYIQTTDNDLRFTNLEYPSTVQLINLPSRLDDIFTKLIYKKEDLKEKIIDPAICLFCGKVMNLQKRAPGYKYGECNFHVNEECLSHVGMFLLPRHTSILLLYRGNGSFHPAPYIDHHGEFDSEIKQGQIMNLNKEKYDQFIRQLWLQNEAPNYITRKLEGVIDMGGWESL</sequence>
<dbReference type="InterPro" id="IPR055194">
    <property type="entry name" value="UBR1-like_WH"/>
</dbReference>
<keyword evidence="13" id="KW-1185">Reference proteome</keyword>
<dbReference type="GO" id="GO:0005737">
    <property type="term" value="C:cytoplasm"/>
    <property type="evidence" value="ECO:0007669"/>
    <property type="project" value="TreeGrafter"/>
</dbReference>
<dbReference type="Gene3D" id="1.10.10.2670">
    <property type="entry name" value="E3 ubiquitin-protein ligase"/>
    <property type="match status" value="1"/>
</dbReference>
<gene>
    <name evidence="12" type="ORF">WICMUC_001842</name>
</gene>
<dbReference type="Proteomes" id="UP000769528">
    <property type="component" value="Unassembled WGS sequence"/>
</dbReference>
<feature type="domain" description="UBR-type" evidence="11">
    <location>
        <begin position="95"/>
        <end position="168"/>
    </location>
</feature>
<dbReference type="Gene3D" id="2.10.110.30">
    <property type="match status" value="1"/>
</dbReference>
<dbReference type="PANTHER" id="PTHR21497">
    <property type="entry name" value="UBIQUITIN LIGASE E3 ALPHA-RELATED"/>
    <property type="match status" value="1"/>
</dbReference>
<evidence type="ECO:0000313" key="12">
    <source>
        <dbReference type="EMBL" id="KAH3677087.1"/>
    </source>
</evidence>
<dbReference type="EC" id="2.3.2.27" evidence="10"/>
<dbReference type="SMART" id="SM00396">
    <property type="entry name" value="ZnF_UBR1"/>
    <property type="match status" value="1"/>
</dbReference>
<dbReference type="PANTHER" id="PTHR21497:SF24">
    <property type="entry name" value="E3 UBIQUITIN-PROTEIN LIGASE UBR1"/>
    <property type="match status" value="1"/>
</dbReference>
<dbReference type="SUPFAM" id="SSF46785">
    <property type="entry name" value="Winged helix' DNA-binding domain"/>
    <property type="match status" value="1"/>
</dbReference>
<dbReference type="EMBL" id="JAEUBF010000550">
    <property type="protein sequence ID" value="KAH3677087.1"/>
    <property type="molecule type" value="Genomic_DNA"/>
</dbReference>
<dbReference type="GO" id="GO:0071596">
    <property type="term" value="P:ubiquitin-dependent protein catabolic process via the N-end rule pathway"/>
    <property type="evidence" value="ECO:0007669"/>
    <property type="project" value="UniProtKB-UniRule"/>
</dbReference>
<dbReference type="Pfam" id="PF02207">
    <property type="entry name" value="zf-UBR"/>
    <property type="match status" value="1"/>
</dbReference>
<dbReference type="GO" id="GO:0008270">
    <property type="term" value="F:zinc ion binding"/>
    <property type="evidence" value="ECO:0007669"/>
    <property type="project" value="UniProtKB-UniRule"/>
</dbReference>
<comment type="catalytic activity">
    <reaction evidence="1 10">
        <text>S-ubiquitinyl-[E2 ubiquitin-conjugating enzyme]-L-cysteine + [acceptor protein]-L-lysine = [E2 ubiquitin-conjugating enzyme]-L-cysteine + N(6)-ubiquitinyl-[acceptor protein]-L-lysine.</text>
        <dbReference type="EC" id="2.3.2.27"/>
    </reaction>
</comment>
<comment type="pathway">
    <text evidence="2 10">Protein modification; protein ubiquitination.</text>
</comment>
<organism evidence="12 13">
    <name type="scientific">Wickerhamomyces mucosus</name>
    <dbReference type="NCBI Taxonomy" id="1378264"/>
    <lineage>
        <taxon>Eukaryota</taxon>
        <taxon>Fungi</taxon>
        <taxon>Dikarya</taxon>
        <taxon>Ascomycota</taxon>
        <taxon>Saccharomycotina</taxon>
        <taxon>Saccharomycetes</taxon>
        <taxon>Phaffomycetales</taxon>
        <taxon>Wickerhamomycetaceae</taxon>
        <taxon>Wickerhamomyces</taxon>
    </lineage>
</organism>
<dbReference type="InterPro" id="IPR044046">
    <property type="entry name" value="E3_ligase_UBR-like_C"/>
</dbReference>
<comment type="similarity">
    <text evidence="8 10">Belongs to the E3 ubiquitin-protein ligase UBR1-like family.</text>
</comment>
<comment type="function">
    <text evidence="10">Ubiquitin ligase protein which is a component of the N-end rule pathway. Recognizes and binds to proteins bearing specific N-terminal residues that are destabilizing according to the N-end rule, leading to their ubiquitination and subsequent degradation.</text>
</comment>
<evidence type="ECO:0000256" key="5">
    <source>
        <dbReference type="ARBA" id="ARBA00022771"/>
    </source>
</evidence>
<dbReference type="GO" id="GO:0061630">
    <property type="term" value="F:ubiquitin protein ligase activity"/>
    <property type="evidence" value="ECO:0007669"/>
    <property type="project" value="UniProtKB-UniRule"/>
</dbReference>
<dbReference type="CDD" id="cd19672">
    <property type="entry name" value="UBR-box_UBR1_like"/>
    <property type="match status" value="1"/>
</dbReference>
<comment type="caution">
    <text evidence="12">The sequence shown here is derived from an EMBL/GenBank/DDBJ whole genome shotgun (WGS) entry which is preliminary data.</text>
</comment>
<evidence type="ECO:0000313" key="13">
    <source>
        <dbReference type="Proteomes" id="UP000769528"/>
    </source>
</evidence>
<dbReference type="Pfam" id="PF18995">
    <property type="entry name" value="PRT6_C"/>
    <property type="match status" value="1"/>
</dbReference>
<dbReference type="CDD" id="cd16482">
    <property type="entry name" value="RING-H2_UBR1-like"/>
    <property type="match status" value="1"/>
</dbReference>
<evidence type="ECO:0000259" key="11">
    <source>
        <dbReference type="PROSITE" id="PS51157"/>
    </source>
</evidence>
<dbReference type="GO" id="GO:0016567">
    <property type="term" value="P:protein ubiquitination"/>
    <property type="evidence" value="ECO:0007669"/>
    <property type="project" value="UniProtKB-UniRule"/>
</dbReference>
<dbReference type="InterPro" id="IPR003126">
    <property type="entry name" value="Znf_UBR"/>
</dbReference>
<keyword evidence="6 10" id="KW-0833">Ubl conjugation pathway</keyword>
<reference evidence="12" key="1">
    <citation type="journal article" date="2021" name="Open Biol.">
        <title>Shared evolutionary footprints suggest mitochondrial oxidative damage underlies multiple complex I losses in fungi.</title>
        <authorList>
            <person name="Schikora-Tamarit M.A."/>
            <person name="Marcet-Houben M."/>
            <person name="Nosek J."/>
            <person name="Gabaldon T."/>
        </authorList>
    </citation>
    <scope>NUCLEOTIDE SEQUENCE</scope>
    <source>
        <strain evidence="12">CBS6341</strain>
    </source>
</reference>
<dbReference type="InterPro" id="IPR042065">
    <property type="entry name" value="E3_ELL-like"/>
</dbReference>
<keyword evidence="5 10" id="KW-0863">Zinc-finger</keyword>
<dbReference type="GO" id="GO:0000151">
    <property type="term" value="C:ubiquitin ligase complex"/>
    <property type="evidence" value="ECO:0007669"/>
    <property type="project" value="TreeGrafter"/>
</dbReference>
<evidence type="ECO:0000256" key="4">
    <source>
        <dbReference type="ARBA" id="ARBA00022723"/>
    </source>
</evidence>
<keyword evidence="4 10" id="KW-0479">Metal-binding</keyword>
<keyword evidence="3 10" id="KW-0808">Transferase</keyword>